<dbReference type="EMBL" id="PVUF01000005">
    <property type="protein sequence ID" value="PRZ47855.1"/>
    <property type="molecule type" value="Genomic_DNA"/>
</dbReference>
<evidence type="ECO:0000313" key="7">
    <source>
        <dbReference type="Proteomes" id="UP000237718"/>
    </source>
</evidence>
<feature type="transmembrane region" description="Helical" evidence="4">
    <location>
        <begin position="249"/>
        <end position="269"/>
    </location>
</feature>
<dbReference type="InterPro" id="IPR011701">
    <property type="entry name" value="MFS"/>
</dbReference>
<feature type="transmembrane region" description="Helical" evidence="4">
    <location>
        <begin position="351"/>
        <end position="378"/>
    </location>
</feature>
<keyword evidence="3 4" id="KW-0472">Membrane</keyword>
<feature type="domain" description="Major facilitator superfamily (MFS) profile" evidence="5">
    <location>
        <begin position="12"/>
        <end position="387"/>
    </location>
</feature>
<dbReference type="PROSITE" id="PS50850">
    <property type="entry name" value="MFS"/>
    <property type="match status" value="1"/>
</dbReference>
<dbReference type="InterPro" id="IPR036259">
    <property type="entry name" value="MFS_trans_sf"/>
</dbReference>
<dbReference type="SUPFAM" id="SSF103473">
    <property type="entry name" value="MFS general substrate transporter"/>
    <property type="match status" value="1"/>
</dbReference>
<dbReference type="RefSeq" id="WP_106163555.1">
    <property type="nucleotide sequence ID" value="NZ_PVUF01000005.1"/>
</dbReference>
<gene>
    <name evidence="6" type="ORF">CLV89_10576</name>
</gene>
<dbReference type="InterPro" id="IPR020846">
    <property type="entry name" value="MFS_dom"/>
</dbReference>
<sequence>MQQQDRGTNWVMVLLIWAAGLGAAAQYGKIAVIFDRLPALYPGVGAAMGWTVSLVGVLGIVFGVVAGLFVSAFGYRRTLVCALALGAVMSALQALHLPFGLFLLTRVVEGISHLGVVVAAPTLMAILASGPARGLALTIWSTFFGVAFSILSWAGLPLVDAYGVLALFGVHAAIMAVLAVILHVALRDVPVPARTRYPDLAALPALHLSIYRSPYKLAPAAGWLFYTCCFVAVLTVLPPFLDESIRPHVMGAMPLVSIAVSMTIGALLLRQIPGVTVVQMGFLIGVASILWLWAMPGHWLACMALAVGFGLVQGASFAAVPQLNDIPAAQSEANGAMAQAGNLGNAIGTPLFVAVIAFGGYGALMLTVALLLLCGAVVHQGLASQRRRWAADSF</sequence>
<proteinExistence type="predicted"/>
<evidence type="ECO:0000256" key="1">
    <source>
        <dbReference type="ARBA" id="ARBA00022692"/>
    </source>
</evidence>
<dbReference type="OrthoDB" id="6095882at2"/>
<feature type="transmembrane region" description="Helical" evidence="4">
    <location>
        <begin position="220"/>
        <end position="237"/>
    </location>
</feature>
<evidence type="ECO:0000256" key="4">
    <source>
        <dbReference type="SAM" id="Phobius"/>
    </source>
</evidence>
<feature type="transmembrane region" description="Helical" evidence="4">
    <location>
        <begin position="82"/>
        <end position="104"/>
    </location>
</feature>
<evidence type="ECO:0000259" key="5">
    <source>
        <dbReference type="PROSITE" id="PS50850"/>
    </source>
</evidence>
<reference evidence="6 7" key="1">
    <citation type="submission" date="2018-03" db="EMBL/GenBank/DDBJ databases">
        <title>Genomic Encyclopedia of Archaeal and Bacterial Type Strains, Phase II (KMG-II): from individual species to whole genera.</title>
        <authorList>
            <person name="Goeker M."/>
        </authorList>
    </citation>
    <scope>NUCLEOTIDE SEQUENCE [LARGE SCALE GENOMIC DNA]</scope>
    <source>
        <strain evidence="6 7">DSM 25328</strain>
    </source>
</reference>
<feature type="transmembrane region" description="Helical" evidence="4">
    <location>
        <begin position="47"/>
        <end position="70"/>
    </location>
</feature>
<organism evidence="6 7">
    <name type="scientific">Tritonibacter scottomollicae</name>
    <name type="common">Epibacterium scottomollicae</name>
    <dbReference type="NCBI Taxonomy" id="483013"/>
    <lineage>
        <taxon>Bacteria</taxon>
        <taxon>Pseudomonadati</taxon>
        <taxon>Pseudomonadota</taxon>
        <taxon>Alphaproteobacteria</taxon>
        <taxon>Rhodobacterales</taxon>
        <taxon>Paracoccaceae</taxon>
        <taxon>Tritonibacter</taxon>
    </lineage>
</organism>
<evidence type="ECO:0000313" key="6">
    <source>
        <dbReference type="EMBL" id="PRZ47855.1"/>
    </source>
</evidence>
<protein>
    <submittedName>
        <fullName evidence="6">Putative MFS family arabinose efflux permease</fullName>
    </submittedName>
</protein>
<keyword evidence="1 4" id="KW-0812">Transmembrane</keyword>
<feature type="transmembrane region" description="Helical" evidence="4">
    <location>
        <begin position="7"/>
        <end position="27"/>
    </location>
</feature>
<feature type="transmembrane region" description="Helical" evidence="4">
    <location>
        <begin position="135"/>
        <end position="156"/>
    </location>
</feature>
<dbReference type="Proteomes" id="UP000237718">
    <property type="component" value="Unassembled WGS sequence"/>
</dbReference>
<comment type="caution">
    <text evidence="6">The sequence shown here is derived from an EMBL/GenBank/DDBJ whole genome shotgun (WGS) entry which is preliminary data.</text>
</comment>
<name>A0A2T1AGX9_TRISK</name>
<evidence type="ECO:0000256" key="3">
    <source>
        <dbReference type="ARBA" id="ARBA00023136"/>
    </source>
</evidence>
<evidence type="ECO:0000256" key="2">
    <source>
        <dbReference type="ARBA" id="ARBA00022989"/>
    </source>
</evidence>
<dbReference type="GO" id="GO:0022857">
    <property type="term" value="F:transmembrane transporter activity"/>
    <property type="evidence" value="ECO:0007669"/>
    <property type="project" value="InterPro"/>
</dbReference>
<accession>A0A2T1AGX9</accession>
<keyword evidence="2 4" id="KW-1133">Transmembrane helix</keyword>
<dbReference type="AlphaFoldDB" id="A0A2T1AGX9"/>
<feature type="transmembrane region" description="Helical" evidence="4">
    <location>
        <begin position="162"/>
        <end position="185"/>
    </location>
</feature>
<feature type="transmembrane region" description="Helical" evidence="4">
    <location>
        <begin position="275"/>
        <end position="293"/>
    </location>
</feature>
<feature type="transmembrane region" description="Helical" evidence="4">
    <location>
        <begin position="110"/>
        <end position="128"/>
    </location>
</feature>
<dbReference type="Gene3D" id="1.20.1250.20">
    <property type="entry name" value="MFS general substrate transporter like domains"/>
    <property type="match status" value="1"/>
</dbReference>
<dbReference type="Pfam" id="PF07690">
    <property type="entry name" value="MFS_1"/>
    <property type="match status" value="1"/>
</dbReference>